<organism evidence="3 4">
    <name type="scientific">Candidatus Kutchimonas denitrificans</name>
    <dbReference type="NCBI Taxonomy" id="3056748"/>
    <lineage>
        <taxon>Bacteria</taxon>
        <taxon>Pseudomonadati</taxon>
        <taxon>Gemmatimonadota</taxon>
        <taxon>Gemmatimonadia</taxon>
        <taxon>Candidatus Palauibacterales</taxon>
        <taxon>Candidatus Palauibacteraceae</taxon>
        <taxon>Candidatus Kutchimonas</taxon>
    </lineage>
</organism>
<dbReference type="EMBL" id="JAACAK010000101">
    <property type="protein sequence ID" value="NIR75917.1"/>
    <property type="molecule type" value="Genomic_DNA"/>
</dbReference>
<dbReference type="AlphaFoldDB" id="A0AAE5CBI5"/>
<dbReference type="GO" id="GO:0004069">
    <property type="term" value="F:L-aspartate:2-oxoglutarate aminotransferase activity"/>
    <property type="evidence" value="ECO:0007669"/>
    <property type="project" value="InterPro"/>
</dbReference>
<dbReference type="GO" id="GO:0004352">
    <property type="term" value="F:glutamate dehydrogenase (NAD+) activity"/>
    <property type="evidence" value="ECO:0007669"/>
    <property type="project" value="InterPro"/>
</dbReference>
<dbReference type="SUPFAM" id="SSF51735">
    <property type="entry name" value="NAD(P)-binding Rossmann-fold domains"/>
    <property type="match status" value="1"/>
</dbReference>
<evidence type="ECO:0000259" key="2">
    <source>
        <dbReference type="Pfam" id="PF05088"/>
    </source>
</evidence>
<dbReference type="Proteomes" id="UP000702544">
    <property type="component" value="Unassembled WGS sequence"/>
</dbReference>
<dbReference type="InterPro" id="IPR036291">
    <property type="entry name" value="NAD(P)-bd_dom_sf"/>
</dbReference>
<reference evidence="3 4" key="1">
    <citation type="submission" date="2020-01" db="EMBL/GenBank/DDBJ databases">
        <title>Genomes assembled from Gulf of Kutch pelagic sediment metagenomes.</title>
        <authorList>
            <person name="Chandrashekar M."/>
            <person name="Mahajan M.S."/>
            <person name="Dave K.J."/>
            <person name="Vatsa P."/>
            <person name="Nathani N.M."/>
        </authorList>
    </citation>
    <scope>NUCLEOTIDE SEQUENCE [LARGE SCALE GENOMIC DNA]</scope>
    <source>
        <strain evidence="3">KS3-K002</strain>
    </source>
</reference>
<keyword evidence="1" id="KW-0560">Oxidoreductase</keyword>
<dbReference type="SUPFAM" id="SSF53223">
    <property type="entry name" value="Aminoacid dehydrogenase-like, N-terminal domain"/>
    <property type="match status" value="1"/>
</dbReference>
<feature type="domain" description="NAD-glutamate dehydrogenase catalytic" evidence="2">
    <location>
        <begin position="1"/>
        <end position="347"/>
    </location>
</feature>
<evidence type="ECO:0000313" key="4">
    <source>
        <dbReference type="Proteomes" id="UP000702544"/>
    </source>
</evidence>
<sequence length="347" mass="38972">RTNFFSRYQRDDYFFAFKISAIGIIDMPAPRPLYEIYVHSADMEGIHLRGGKVARGGIRWSDRPDDFRTEILGLMKTQMTKNTLIVPVGSKGGFIVKRPFQTREEGGELSRLAYQDLMRGLLDLTDNRVGDEIVSDQAIIAYDDVDPYLVVAADKGTAHLPDTANGVSAEYDFWLDDAFASGGSAGYDHKKLGITARGAWVSVQRHFREMDLNVQADPFTVIAVGDMGGDVFGNGMLQSRSIRLIAAFNHMHIFLDPDPDPEKSWLERKRLFELPRSSWDDYDRKLISKGGGVFERAAKDIPLSDEVREWLGVRHESLDGQTLIRYILSARADLLWNGGIGTYVKSS</sequence>
<dbReference type="PANTHER" id="PTHR43403">
    <property type="entry name" value="NAD-SPECIFIC GLUTAMATE DEHYDROGENASE"/>
    <property type="match status" value="1"/>
</dbReference>
<dbReference type="GO" id="GO:0006538">
    <property type="term" value="P:L-glutamate catabolic process"/>
    <property type="evidence" value="ECO:0007669"/>
    <property type="project" value="InterPro"/>
</dbReference>
<feature type="non-terminal residue" evidence="3">
    <location>
        <position position="1"/>
    </location>
</feature>
<dbReference type="Pfam" id="PF05088">
    <property type="entry name" value="Bac_GDH_CD"/>
    <property type="match status" value="1"/>
</dbReference>
<dbReference type="InterPro" id="IPR028971">
    <property type="entry name" value="NAD-GDH_cat"/>
</dbReference>
<dbReference type="PANTHER" id="PTHR43403:SF1">
    <property type="entry name" value="NAD-SPECIFIC GLUTAMATE DEHYDROGENASE"/>
    <property type="match status" value="1"/>
</dbReference>
<name>A0AAE5CBI5_9BACT</name>
<proteinExistence type="predicted"/>
<evidence type="ECO:0000313" key="3">
    <source>
        <dbReference type="EMBL" id="NIR75917.1"/>
    </source>
</evidence>
<feature type="non-terminal residue" evidence="3">
    <location>
        <position position="347"/>
    </location>
</feature>
<gene>
    <name evidence="3" type="ORF">GWO12_12520</name>
</gene>
<dbReference type="InterPro" id="IPR046346">
    <property type="entry name" value="Aminoacid_DH-like_N_sf"/>
</dbReference>
<comment type="caution">
    <text evidence="3">The sequence shown here is derived from an EMBL/GenBank/DDBJ whole genome shotgun (WGS) entry which is preliminary data.</text>
</comment>
<accession>A0AAE5CBI5</accession>
<protein>
    <submittedName>
        <fullName evidence="3">NAD-glutamate dehydrogenase</fullName>
    </submittedName>
</protein>
<dbReference type="InterPro" id="IPR007780">
    <property type="entry name" value="NAD_Glu_DH_bac"/>
</dbReference>
<evidence type="ECO:0000256" key="1">
    <source>
        <dbReference type="ARBA" id="ARBA00023002"/>
    </source>
</evidence>